<keyword evidence="6 10" id="KW-0482">Metalloprotease</keyword>
<keyword evidence="13" id="KW-1185">Reference proteome</keyword>
<dbReference type="SMART" id="SM00235">
    <property type="entry name" value="ZnMc"/>
    <property type="match status" value="1"/>
</dbReference>
<dbReference type="Pfam" id="PF00431">
    <property type="entry name" value="CUB"/>
    <property type="match status" value="1"/>
</dbReference>
<evidence type="ECO:0000259" key="12">
    <source>
        <dbReference type="PROSITE" id="PS51864"/>
    </source>
</evidence>
<dbReference type="InterPro" id="IPR000859">
    <property type="entry name" value="CUB_dom"/>
</dbReference>
<evidence type="ECO:0000256" key="9">
    <source>
        <dbReference type="PIRNR" id="PIRNR036365"/>
    </source>
</evidence>
<dbReference type="GO" id="GO:0008270">
    <property type="term" value="F:zinc ion binding"/>
    <property type="evidence" value="ECO:0007669"/>
    <property type="project" value="UniProtKB-UniRule"/>
</dbReference>
<keyword evidence="3 10" id="KW-0479">Metal-binding</keyword>
<evidence type="ECO:0000256" key="2">
    <source>
        <dbReference type="ARBA" id="ARBA00022525"/>
    </source>
</evidence>
<evidence type="ECO:0000256" key="7">
    <source>
        <dbReference type="ARBA" id="ARBA00023157"/>
    </source>
</evidence>
<comment type="cofactor">
    <cofactor evidence="10 11">
        <name>Zn(2+)</name>
        <dbReference type="ChEBI" id="CHEBI:29105"/>
    </cofactor>
    <text evidence="10 11">Binds 1 zinc ion per subunit.</text>
</comment>
<dbReference type="GO" id="GO:0005576">
    <property type="term" value="C:extracellular region"/>
    <property type="evidence" value="ECO:0007669"/>
    <property type="project" value="UniProtKB-SubCell"/>
</dbReference>
<dbReference type="GO" id="GO:0018996">
    <property type="term" value="P:molting cycle, collagen and cuticulin-based cuticle"/>
    <property type="evidence" value="ECO:0007669"/>
    <property type="project" value="InterPro"/>
</dbReference>
<keyword evidence="2 9" id="KW-0964">Secreted</keyword>
<feature type="domain" description="Peptidase M12A" evidence="12">
    <location>
        <begin position="79"/>
        <end position="272"/>
    </location>
</feature>
<keyword evidence="7" id="KW-1015">Disulfide bond</keyword>
<reference evidence="14" key="1">
    <citation type="submission" date="2017-02" db="UniProtKB">
        <authorList>
            <consortium name="WormBaseParasite"/>
        </authorList>
    </citation>
    <scope>IDENTIFICATION</scope>
</reference>
<evidence type="ECO:0000256" key="6">
    <source>
        <dbReference type="ARBA" id="ARBA00023049"/>
    </source>
</evidence>
<evidence type="ECO:0000256" key="3">
    <source>
        <dbReference type="ARBA" id="ARBA00022723"/>
    </source>
</evidence>
<keyword evidence="8" id="KW-0325">Glycoprotein</keyword>
<protein>
    <recommendedName>
        <fullName evidence="9">Zinc metalloproteinase</fullName>
    </recommendedName>
</protein>
<keyword evidence="10 11" id="KW-0645">Protease</keyword>
<feature type="signal peptide" evidence="9 11">
    <location>
        <begin position="1"/>
        <end position="22"/>
    </location>
</feature>
<dbReference type="GO" id="GO:0004222">
    <property type="term" value="F:metalloendopeptidase activity"/>
    <property type="evidence" value="ECO:0007669"/>
    <property type="project" value="UniProtKB-UniRule"/>
</dbReference>
<dbReference type="InterPro" id="IPR000742">
    <property type="entry name" value="EGF"/>
</dbReference>
<organism evidence="13 14">
    <name type="scientific">Parastrongyloides trichosuri</name>
    <name type="common">Possum-specific nematode worm</name>
    <dbReference type="NCBI Taxonomy" id="131310"/>
    <lineage>
        <taxon>Eukaryota</taxon>
        <taxon>Metazoa</taxon>
        <taxon>Ecdysozoa</taxon>
        <taxon>Nematoda</taxon>
        <taxon>Chromadorea</taxon>
        <taxon>Rhabditida</taxon>
        <taxon>Tylenchina</taxon>
        <taxon>Panagrolaimomorpha</taxon>
        <taxon>Strongyloidoidea</taxon>
        <taxon>Strongyloididae</taxon>
        <taxon>Parastrongyloides</taxon>
    </lineage>
</organism>
<dbReference type="PRINTS" id="PR00480">
    <property type="entry name" value="ASTACIN"/>
</dbReference>
<dbReference type="CDD" id="cd04280">
    <property type="entry name" value="ZnMc_astacin_like"/>
    <property type="match status" value="1"/>
</dbReference>
<evidence type="ECO:0000256" key="8">
    <source>
        <dbReference type="ARBA" id="ARBA00023180"/>
    </source>
</evidence>
<evidence type="ECO:0000313" key="13">
    <source>
        <dbReference type="Proteomes" id="UP000038045"/>
    </source>
</evidence>
<evidence type="ECO:0000256" key="5">
    <source>
        <dbReference type="ARBA" id="ARBA00022833"/>
    </source>
</evidence>
<feature type="binding site" evidence="10">
    <location>
        <position position="169"/>
    </location>
    <ligand>
        <name>Zn(2+)</name>
        <dbReference type="ChEBI" id="CHEBI:29105"/>
        <note>catalytic</note>
    </ligand>
</feature>
<dbReference type="GO" id="GO:0006508">
    <property type="term" value="P:proteolysis"/>
    <property type="evidence" value="ECO:0007669"/>
    <property type="project" value="UniProtKB-KW"/>
</dbReference>
<accession>A0A0N4ZAL9</accession>
<dbReference type="InterPro" id="IPR024079">
    <property type="entry name" value="MetalloPept_cat_dom_sf"/>
</dbReference>
<feature type="active site" evidence="10">
    <location>
        <position position="170"/>
    </location>
</feature>
<feature type="binding site" evidence="10">
    <location>
        <position position="173"/>
    </location>
    <ligand>
        <name>Zn(2+)</name>
        <dbReference type="ChEBI" id="CHEBI:29105"/>
        <note>catalytic</note>
    </ligand>
</feature>
<keyword evidence="10 11" id="KW-0378">Hydrolase</keyword>
<dbReference type="SUPFAM" id="SSF55486">
    <property type="entry name" value="Metalloproteases ('zincins'), catalytic domain"/>
    <property type="match status" value="1"/>
</dbReference>
<dbReference type="PROSITE" id="PS51864">
    <property type="entry name" value="ASTACIN"/>
    <property type="match status" value="1"/>
</dbReference>
<dbReference type="AlphaFoldDB" id="A0A0N4ZAL9"/>
<dbReference type="PANTHER" id="PTHR10127:SF831">
    <property type="entry name" value="ZINC METALLOPROTEINASE NAS-37"/>
    <property type="match status" value="1"/>
</dbReference>
<dbReference type="InterPro" id="IPR001506">
    <property type="entry name" value="Peptidase_M12A"/>
</dbReference>
<evidence type="ECO:0000256" key="10">
    <source>
        <dbReference type="PROSITE-ProRule" id="PRU01211"/>
    </source>
</evidence>
<dbReference type="Pfam" id="PF01400">
    <property type="entry name" value="Astacin"/>
    <property type="match status" value="1"/>
</dbReference>
<dbReference type="InterPro" id="IPR034035">
    <property type="entry name" value="Astacin-like_dom"/>
</dbReference>
<keyword evidence="5 10" id="KW-0862">Zinc</keyword>
<dbReference type="WBParaSite" id="PTRK_0000449700.1">
    <property type="protein sequence ID" value="PTRK_0000449700.1"/>
    <property type="gene ID" value="PTRK_0000449700"/>
</dbReference>
<evidence type="ECO:0000313" key="14">
    <source>
        <dbReference type="WBParaSite" id="PTRK_0000449700.1"/>
    </source>
</evidence>
<comment type="caution">
    <text evidence="10">Lacks conserved residue(s) required for the propagation of feature annotation.</text>
</comment>
<name>A0A0N4ZAL9_PARTI</name>
<dbReference type="PIRSF" id="PIRSF036365">
    <property type="entry name" value="Astacin_nematoda"/>
    <property type="match status" value="1"/>
</dbReference>
<comment type="subcellular location">
    <subcellularLocation>
        <location evidence="1 9">Secreted</location>
    </subcellularLocation>
</comment>
<dbReference type="PANTHER" id="PTHR10127">
    <property type="entry name" value="DISCOIDIN, CUB, EGF, LAMININ , AND ZINC METALLOPROTEASE DOMAIN CONTAINING"/>
    <property type="match status" value="1"/>
</dbReference>
<proteinExistence type="predicted"/>
<evidence type="ECO:0000256" key="4">
    <source>
        <dbReference type="ARBA" id="ARBA00022729"/>
    </source>
</evidence>
<evidence type="ECO:0000256" key="11">
    <source>
        <dbReference type="RuleBase" id="RU361183"/>
    </source>
</evidence>
<keyword evidence="4 9" id="KW-0732">Signal</keyword>
<dbReference type="InterPro" id="IPR017050">
    <property type="entry name" value="Metallopeptidase_nem"/>
</dbReference>
<dbReference type="Proteomes" id="UP000038045">
    <property type="component" value="Unplaced"/>
</dbReference>
<dbReference type="Gene3D" id="3.40.390.10">
    <property type="entry name" value="Collagenase (Catalytic Domain)"/>
    <property type="match status" value="1"/>
</dbReference>
<dbReference type="PROSITE" id="PS00022">
    <property type="entry name" value="EGF_1"/>
    <property type="match status" value="1"/>
</dbReference>
<feature type="binding site" evidence="10">
    <location>
        <position position="179"/>
    </location>
    <ligand>
        <name>Zn(2+)</name>
        <dbReference type="ChEBI" id="CHEBI:29105"/>
        <note>catalytic</note>
    </ligand>
</feature>
<feature type="chain" id="PRO_5005733241" description="Zinc metalloproteinase" evidence="9 11">
    <location>
        <begin position="23"/>
        <end position="423"/>
    </location>
</feature>
<evidence type="ECO:0000256" key="1">
    <source>
        <dbReference type="ARBA" id="ARBA00004613"/>
    </source>
</evidence>
<dbReference type="InterPro" id="IPR006026">
    <property type="entry name" value="Peptidase_Metallo"/>
</dbReference>
<sequence>MKFIICLLIVAIILGISKHIDGNRAFALNCYDDACTSKCLNDPKKKYKSGCSYKVSDVDPYVCMCSESPLPDPKSIKKRCILDDPKHKWDIPIYYTIGDGLIKNDIHTAIYHIEYETCIRFEEVDNITGYGIQYVKGNECSSVVGRIFEKAPQNVSIDDNCNSISSIEHETLHALGMVHEMSRKDRDDHLDVLKDNIHEDNHVNFNVFHHVKTNTYNISFDFGSVMLYDRYAGSENDNPAIVAKNKHYTRSIGQEYGLSFNDVKLLNMHYCNDICKKKLSCKNKGYTNPNDCKTCKCPRFFTGTLCDKLIKTPHRCGKRELIALKYAKQLFVNGRKKCYYHIKSHNKEKKVYLKISFARFIYEDPCIQDSGLEVKFLKDKSTLGAIFCGIHRNELIKSEGNNIYMYYVGLRKIDKLIIKYWMV</sequence>